<feature type="transmembrane region" description="Helical" evidence="1">
    <location>
        <begin position="96"/>
        <end position="115"/>
    </location>
</feature>
<organism evidence="2">
    <name type="scientific">Trypanosoma vivax (strain Y486)</name>
    <dbReference type="NCBI Taxonomy" id="1055687"/>
    <lineage>
        <taxon>Eukaryota</taxon>
        <taxon>Discoba</taxon>
        <taxon>Euglenozoa</taxon>
        <taxon>Kinetoplastea</taxon>
        <taxon>Metakinetoplastina</taxon>
        <taxon>Trypanosomatida</taxon>
        <taxon>Trypanosomatidae</taxon>
        <taxon>Trypanosoma</taxon>
        <taxon>Duttonella</taxon>
    </lineage>
</organism>
<reference evidence="2" key="1">
    <citation type="journal article" date="2012" name="Proc. Natl. Acad. Sci. U.S.A.">
        <title>Antigenic diversity is generated by distinct evolutionary mechanisms in African trypanosome species.</title>
        <authorList>
            <person name="Jackson A.P."/>
            <person name="Berry A."/>
            <person name="Aslett M."/>
            <person name="Allison H.C."/>
            <person name="Burton P."/>
            <person name="Vavrova-Anderson J."/>
            <person name="Brown R."/>
            <person name="Browne H."/>
            <person name="Corton N."/>
            <person name="Hauser H."/>
            <person name="Gamble J."/>
            <person name="Gilderthorp R."/>
            <person name="Marcello L."/>
            <person name="McQuillan J."/>
            <person name="Otto T.D."/>
            <person name="Quail M.A."/>
            <person name="Sanders M.J."/>
            <person name="van Tonder A."/>
            <person name="Ginger M.L."/>
            <person name="Field M.C."/>
            <person name="Barry J.D."/>
            <person name="Hertz-Fowler C."/>
            <person name="Berriman M."/>
        </authorList>
    </citation>
    <scope>NUCLEOTIDE SEQUENCE</scope>
    <source>
        <strain evidence="2">Y486</strain>
    </source>
</reference>
<feature type="transmembrane region" description="Helical" evidence="1">
    <location>
        <begin position="54"/>
        <end position="75"/>
    </location>
</feature>
<keyword evidence="1" id="KW-1133">Transmembrane helix</keyword>
<keyword evidence="1" id="KW-0812">Transmembrane</keyword>
<name>G0U2C2_TRYVY</name>
<keyword evidence="1" id="KW-0472">Membrane</keyword>
<sequence length="125" mass="13928">MGWCSTLSTGLHLNMSFYFTTGGSSTTATRPFRSLARDRGSLVPFVLTPRNSFLLLYSAPFLLLLSVFDFSYVQCSLRGETLADIVLSMGRAANHTLWAPSFYLIIFILTGPLLPRRLFLLVISL</sequence>
<proteinExistence type="predicted"/>
<dbReference type="EMBL" id="HE573025">
    <property type="protein sequence ID" value="CCC50425.1"/>
    <property type="molecule type" value="Genomic_DNA"/>
</dbReference>
<dbReference type="VEuPathDB" id="TriTrypDB:TvY486_0902470"/>
<gene>
    <name evidence="2" type="ORF">TVY486_0902470</name>
</gene>
<evidence type="ECO:0000256" key="1">
    <source>
        <dbReference type="SAM" id="Phobius"/>
    </source>
</evidence>
<dbReference type="AlphaFoldDB" id="G0U2C2"/>
<accession>G0U2C2</accession>
<evidence type="ECO:0000313" key="2">
    <source>
        <dbReference type="EMBL" id="CCC50425.1"/>
    </source>
</evidence>
<protein>
    <submittedName>
        <fullName evidence="2">Uncharacterized protein</fullName>
    </submittedName>
</protein>